<evidence type="ECO:0000256" key="1">
    <source>
        <dbReference type="SAM" id="MobiDB-lite"/>
    </source>
</evidence>
<protein>
    <submittedName>
        <fullName evidence="3">Uncharacterized protein</fullName>
    </submittedName>
</protein>
<reference evidence="3" key="1">
    <citation type="submission" date="2022-11" db="UniProtKB">
        <authorList>
            <consortium name="WormBaseParasite"/>
        </authorList>
    </citation>
    <scope>IDENTIFICATION</scope>
</reference>
<dbReference type="Proteomes" id="UP000887560">
    <property type="component" value="Unplaced"/>
</dbReference>
<dbReference type="WBParaSite" id="scf7180000416191.g146">
    <property type="protein sequence ID" value="scf7180000416191.g146"/>
    <property type="gene ID" value="scf7180000416191.g146"/>
</dbReference>
<evidence type="ECO:0000313" key="2">
    <source>
        <dbReference type="Proteomes" id="UP000887560"/>
    </source>
</evidence>
<proteinExistence type="predicted"/>
<organism evidence="2 3">
    <name type="scientific">Meloidogyne floridensis</name>
    <dbReference type="NCBI Taxonomy" id="298350"/>
    <lineage>
        <taxon>Eukaryota</taxon>
        <taxon>Metazoa</taxon>
        <taxon>Ecdysozoa</taxon>
        <taxon>Nematoda</taxon>
        <taxon>Chromadorea</taxon>
        <taxon>Rhabditida</taxon>
        <taxon>Tylenchina</taxon>
        <taxon>Tylenchomorpha</taxon>
        <taxon>Tylenchoidea</taxon>
        <taxon>Meloidogynidae</taxon>
        <taxon>Meloidogyninae</taxon>
        <taxon>Meloidogyne</taxon>
    </lineage>
</organism>
<feature type="region of interest" description="Disordered" evidence="1">
    <location>
        <begin position="1"/>
        <end position="41"/>
    </location>
</feature>
<keyword evidence="2" id="KW-1185">Reference proteome</keyword>
<accession>A0A915NAP2</accession>
<name>A0A915NAP2_9BILA</name>
<dbReference type="AlphaFoldDB" id="A0A915NAP2"/>
<sequence length="81" mass="9069">MTSLHTNNNSSRNNIQNSGITKTGASGIVQPDSERSVNQPGKRVFLFNVDNHHPPPVDNQHLDHLLGHAIGYDPYYNNYKD</sequence>
<feature type="compositionally biased region" description="Low complexity" evidence="1">
    <location>
        <begin position="7"/>
        <end position="18"/>
    </location>
</feature>
<evidence type="ECO:0000313" key="3">
    <source>
        <dbReference type="WBParaSite" id="scf7180000416191.g146"/>
    </source>
</evidence>